<accession>A0AAV4WE42</accession>
<proteinExistence type="predicted"/>
<organism evidence="1 2">
    <name type="scientific">Caerostris darwini</name>
    <dbReference type="NCBI Taxonomy" id="1538125"/>
    <lineage>
        <taxon>Eukaryota</taxon>
        <taxon>Metazoa</taxon>
        <taxon>Ecdysozoa</taxon>
        <taxon>Arthropoda</taxon>
        <taxon>Chelicerata</taxon>
        <taxon>Arachnida</taxon>
        <taxon>Araneae</taxon>
        <taxon>Araneomorphae</taxon>
        <taxon>Entelegynae</taxon>
        <taxon>Araneoidea</taxon>
        <taxon>Araneidae</taxon>
        <taxon>Caerostris</taxon>
    </lineage>
</organism>
<sequence>MHTKLSVNLMPFCTNFLRNKSEKPPHDISSHSSKTAFRYSVSIMFYDHQLPNDTCRAPFVTQKRYGQLIVSGRIQDMSQIGH</sequence>
<evidence type="ECO:0000313" key="2">
    <source>
        <dbReference type="Proteomes" id="UP001054837"/>
    </source>
</evidence>
<dbReference type="AlphaFoldDB" id="A0AAV4WE42"/>
<gene>
    <name evidence="1" type="ORF">CDAR_111451</name>
</gene>
<protein>
    <submittedName>
        <fullName evidence="1">Uncharacterized protein</fullName>
    </submittedName>
</protein>
<keyword evidence="2" id="KW-1185">Reference proteome</keyword>
<name>A0AAV4WE42_9ARAC</name>
<evidence type="ECO:0000313" key="1">
    <source>
        <dbReference type="EMBL" id="GIY81057.1"/>
    </source>
</evidence>
<dbReference type="Proteomes" id="UP001054837">
    <property type="component" value="Unassembled WGS sequence"/>
</dbReference>
<reference evidence="1 2" key="1">
    <citation type="submission" date="2021-06" db="EMBL/GenBank/DDBJ databases">
        <title>Caerostris darwini draft genome.</title>
        <authorList>
            <person name="Kono N."/>
            <person name="Arakawa K."/>
        </authorList>
    </citation>
    <scope>NUCLEOTIDE SEQUENCE [LARGE SCALE GENOMIC DNA]</scope>
</reference>
<comment type="caution">
    <text evidence="1">The sequence shown here is derived from an EMBL/GenBank/DDBJ whole genome shotgun (WGS) entry which is preliminary data.</text>
</comment>
<dbReference type="EMBL" id="BPLQ01014567">
    <property type="protein sequence ID" value="GIY81057.1"/>
    <property type="molecule type" value="Genomic_DNA"/>
</dbReference>